<feature type="compositionally biased region" description="Low complexity" evidence="8">
    <location>
        <begin position="250"/>
        <end position="265"/>
    </location>
</feature>
<accession>A0A6A5A373</accession>
<feature type="domain" description="Palmitoyltransferase DHHC" evidence="9">
    <location>
        <begin position="86"/>
        <end position="216"/>
    </location>
</feature>
<keyword evidence="3 7" id="KW-0812">Transmembrane</keyword>
<comment type="catalytic activity">
    <reaction evidence="7">
        <text>L-cysteinyl-[protein] + hexadecanoyl-CoA = S-hexadecanoyl-L-cysteinyl-[protein] + CoA</text>
        <dbReference type="Rhea" id="RHEA:36683"/>
        <dbReference type="Rhea" id="RHEA-COMP:10131"/>
        <dbReference type="Rhea" id="RHEA-COMP:11032"/>
        <dbReference type="ChEBI" id="CHEBI:29950"/>
        <dbReference type="ChEBI" id="CHEBI:57287"/>
        <dbReference type="ChEBI" id="CHEBI:57379"/>
        <dbReference type="ChEBI" id="CHEBI:74151"/>
        <dbReference type="EC" id="2.3.1.225"/>
    </reaction>
</comment>
<evidence type="ECO:0000256" key="7">
    <source>
        <dbReference type="RuleBase" id="RU079119"/>
    </source>
</evidence>
<dbReference type="GO" id="GO:0005783">
    <property type="term" value="C:endoplasmic reticulum"/>
    <property type="evidence" value="ECO:0007669"/>
    <property type="project" value="TreeGrafter"/>
</dbReference>
<keyword evidence="6 7" id="KW-0012">Acyltransferase</keyword>
<feature type="transmembrane region" description="Helical" evidence="7">
    <location>
        <begin position="21"/>
        <end position="40"/>
    </location>
</feature>
<sequence>MTRVTRIQGFQRPFSRDQVTSWVLQPVLIAAFVALTTSYLPGLLALWVLIPYGVFVAVFVVCWFLCEVRNPASPTAVAKWCVPVPSKPTRYCTVCNKNSPGLDHHCTWFVVALCVHVVVSRLNTCIGDNNYEPFFILIVSGTVLTSYQAVVGILMASTWHADIAALHSPTGNTSGGALAALWIHNAVCIILAIAYGALTSFHVYLLVLRLGTYDYILKHGANNRFLWLLRCQCHKKAHAAKKKNTPKNHPPFNDQDSISTVTTTTSDRKASKSKVGHTSSVQHSSKESCSAPSSSDISVWKAEWLKKHGGDGDENDDGGCVRSTEPSNENDMARTRKVSANTILVEVDGALTSSPSSVAPMAANGNESFHDVDLRE</sequence>
<organism evidence="10 11">
    <name type="scientific">Aphanomyces astaci</name>
    <name type="common">Crayfish plague agent</name>
    <dbReference type="NCBI Taxonomy" id="112090"/>
    <lineage>
        <taxon>Eukaryota</taxon>
        <taxon>Sar</taxon>
        <taxon>Stramenopiles</taxon>
        <taxon>Oomycota</taxon>
        <taxon>Saprolegniomycetes</taxon>
        <taxon>Saprolegniales</taxon>
        <taxon>Verrucalvaceae</taxon>
        <taxon>Aphanomyces</taxon>
    </lineage>
</organism>
<dbReference type="InterPro" id="IPR001594">
    <property type="entry name" value="Palmitoyltrfase_DHHC"/>
</dbReference>
<feature type="region of interest" description="Disordered" evidence="8">
    <location>
        <begin position="308"/>
        <end position="335"/>
    </location>
</feature>
<evidence type="ECO:0000256" key="8">
    <source>
        <dbReference type="SAM" id="MobiDB-lite"/>
    </source>
</evidence>
<keyword evidence="2 7" id="KW-0808">Transferase</keyword>
<evidence type="ECO:0000313" key="10">
    <source>
        <dbReference type="EMBL" id="KAF0721193.1"/>
    </source>
</evidence>
<evidence type="ECO:0000256" key="6">
    <source>
        <dbReference type="ARBA" id="ARBA00023315"/>
    </source>
</evidence>
<feature type="transmembrane region" description="Helical" evidence="7">
    <location>
        <begin position="179"/>
        <end position="208"/>
    </location>
</feature>
<feature type="region of interest" description="Disordered" evidence="8">
    <location>
        <begin position="353"/>
        <end position="376"/>
    </location>
</feature>
<dbReference type="InterPro" id="IPR039859">
    <property type="entry name" value="PFA4/ZDH16/20/ERF2-like"/>
</dbReference>
<dbReference type="Proteomes" id="UP000469452">
    <property type="component" value="Unassembled WGS sequence"/>
</dbReference>
<dbReference type="GO" id="GO:0019706">
    <property type="term" value="F:protein-cysteine S-palmitoyltransferase activity"/>
    <property type="evidence" value="ECO:0007669"/>
    <property type="project" value="UniProtKB-EC"/>
</dbReference>
<comment type="similarity">
    <text evidence="7">Belongs to the DHHC palmitoyltransferase family.</text>
</comment>
<dbReference type="EMBL" id="VJMI01016116">
    <property type="protein sequence ID" value="KAF0721193.1"/>
    <property type="molecule type" value="Genomic_DNA"/>
</dbReference>
<gene>
    <name evidence="10" type="ORF">AaE_010132</name>
</gene>
<dbReference type="PANTHER" id="PTHR22883:SF203">
    <property type="entry name" value="PALMITOYLTRANSFERASE"/>
    <property type="match status" value="1"/>
</dbReference>
<feature type="region of interest" description="Disordered" evidence="8">
    <location>
        <begin position="239"/>
        <end position="293"/>
    </location>
</feature>
<proteinExistence type="inferred from homology"/>
<evidence type="ECO:0000256" key="5">
    <source>
        <dbReference type="ARBA" id="ARBA00023136"/>
    </source>
</evidence>
<dbReference type="GO" id="GO:0016020">
    <property type="term" value="C:membrane"/>
    <property type="evidence" value="ECO:0007669"/>
    <property type="project" value="UniProtKB-SubCell"/>
</dbReference>
<dbReference type="GO" id="GO:0005794">
    <property type="term" value="C:Golgi apparatus"/>
    <property type="evidence" value="ECO:0007669"/>
    <property type="project" value="TreeGrafter"/>
</dbReference>
<comment type="domain">
    <text evidence="7">The DHHC domain is required for palmitoyltransferase activity.</text>
</comment>
<feature type="transmembrane region" description="Helical" evidence="7">
    <location>
        <begin position="134"/>
        <end position="159"/>
    </location>
</feature>
<comment type="subcellular location">
    <subcellularLocation>
        <location evidence="1">Membrane</location>
        <topology evidence="1">Multi-pass membrane protein</topology>
    </subcellularLocation>
</comment>
<evidence type="ECO:0000256" key="4">
    <source>
        <dbReference type="ARBA" id="ARBA00022989"/>
    </source>
</evidence>
<dbReference type="AlphaFoldDB" id="A0A6A5A373"/>
<name>A0A6A5A373_APHAT</name>
<evidence type="ECO:0000259" key="9">
    <source>
        <dbReference type="Pfam" id="PF01529"/>
    </source>
</evidence>
<feature type="transmembrane region" description="Helical" evidence="7">
    <location>
        <begin position="46"/>
        <end position="66"/>
    </location>
</feature>
<comment type="caution">
    <text evidence="10">The sequence shown here is derived from an EMBL/GenBank/DDBJ whole genome shotgun (WGS) entry which is preliminary data.</text>
</comment>
<dbReference type="PANTHER" id="PTHR22883">
    <property type="entry name" value="ZINC FINGER DHHC DOMAIN CONTAINING PROTEIN"/>
    <property type="match status" value="1"/>
</dbReference>
<keyword evidence="5 7" id="KW-0472">Membrane</keyword>
<evidence type="ECO:0000313" key="11">
    <source>
        <dbReference type="Proteomes" id="UP000469452"/>
    </source>
</evidence>
<protein>
    <recommendedName>
        <fullName evidence="7">Palmitoyltransferase</fullName>
        <ecNumber evidence="7">2.3.1.225</ecNumber>
    </recommendedName>
</protein>
<reference evidence="10 11" key="1">
    <citation type="submission" date="2019-06" db="EMBL/GenBank/DDBJ databases">
        <title>Genomics analysis of Aphanomyces spp. identifies a new class of oomycete effector associated with host adaptation.</title>
        <authorList>
            <person name="Gaulin E."/>
        </authorList>
    </citation>
    <scope>NUCLEOTIDE SEQUENCE [LARGE SCALE GENOMIC DNA]</scope>
    <source>
        <strain evidence="10 11">E</strain>
    </source>
</reference>
<dbReference type="VEuPathDB" id="FungiDB:H257_14084"/>
<evidence type="ECO:0000256" key="3">
    <source>
        <dbReference type="ARBA" id="ARBA00022692"/>
    </source>
</evidence>
<dbReference type="EC" id="2.3.1.225" evidence="7"/>
<evidence type="ECO:0000256" key="2">
    <source>
        <dbReference type="ARBA" id="ARBA00022679"/>
    </source>
</evidence>
<dbReference type="GO" id="GO:0006612">
    <property type="term" value="P:protein targeting to membrane"/>
    <property type="evidence" value="ECO:0007669"/>
    <property type="project" value="TreeGrafter"/>
</dbReference>
<dbReference type="PROSITE" id="PS50216">
    <property type="entry name" value="DHHC"/>
    <property type="match status" value="1"/>
</dbReference>
<evidence type="ECO:0000256" key="1">
    <source>
        <dbReference type="ARBA" id="ARBA00004141"/>
    </source>
</evidence>
<keyword evidence="4 7" id="KW-1133">Transmembrane helix</keyword>
<dbReference type="Pfam" id="PF01529">
    <property type="entry name" value="DHHC"/>
    <property type="match status" value="1"/>
</dbReference>